<dbReference type="CDD" id="cd07344">
    <property type="entry name" value="M48_yhfN_like"/>
    <property type="match status" value="1"/>
</dbReference>
<dbReference type="RefSeq" id="WP_053936731.1">
    <property type="nucleotide sequence ID" value="NZ_LAQT01000003.1"/>
</dbReference>
<dbReference type="PANTHER" id="PTHR30399">
    <property type="entry name" value="UNCHARACTERIZED PROTEIN YGJP"/>
    <property type="match status" value="1"/>
</dbReference>
<dbReference type="EMBL" id="LAQT01000003">
    <property type="protein sequence ID" value="KPC54015.1"/>
    <property type="molecule type" value="Genomic_DNA"/>
</dbReference>
<gene>
    <name evidence="2" type="ORF">WG78_05180</name>
</gene>
<dbReference type="AlphaFoldDB" id="A0A0N0GPT8"/>
<organism evidence="2 3">
    <name type="scientific">Amantichitinum ursilacus</name>
    <dbReference type="NCBI Taxonomy" id="857265"/>
    <lineage>
        <taxon>Bacteria</taxon>
        <taxon>Pseudomonadati</taxon>
        <taxon>Pseudomonadota</taxon>
        <taxon>Betaproteobacteria</taxon>
        <taxon>Neisseriales</taxon>
        <taxon>Chitinibacteraceae</taxon>
        <taxon>Amantichitinum</taxon>
    </lineage>
</organism>
<name>A0A0N0GPT8_9NEIS</name>
<proteinExistence type="predicted"/>
<reference evidence="2 3" key="1">
    <citation type="submission" date="2015-07" db="EMBL/GenBank/DDBJ databases">
        <title>Draft genome sequence of the Amantichitinum ursilacus IGB-41, a new chitin-degrading bacterium.</title>
        <authorList>
            <person name="Kirstahler P."/>
            <person name="Guenther M."/>
            <person name="Grumaz C."/>
            <person name="Rupp S."/>
            <person name="Zibek S."/>
            <person name="Sohn K."/>
        </authorList>
    </citation>
    <scope>NUCLEOTIDE SEQUENCE [LARGE SCALE GENOMIC DNA]</scope>
    <source>
        <strain evidence="2 3">IGB-41</strain>
    </source>
</reference>
<dbReference type="InterPro" id="IPR002725">
    <property type="entry name" value="YgjP-like_metallopeptidase"/>
</dbReference>
<evidence type="ECO:0000313" key="2">
    <source>
        <dbReference type="EMBL" id="KPC54015.1"/>
    </source>
</evidence>
<dbReference type="InterPro" id="IPR053136">
    <property type="entry name" value="UTP_pyrophosphatase-like"/>
</dbReference>
<dbReference type="Gene3D" id="3.30.2010.10">
    <property type="entry name" value="Metalloproteases ('zincins'), catalytic domain"/>
    <property type="match status" value="1"/>
</dbReference>
<dbReference type="Pfam" id="PF01863">
    <property type="entry name" value="YgjP-like"/>
    <property type="match status" value="1"/>
</dbReference>
<evidence type="ECO:0000259" key="1">
    <source>
        <dbReference type="Pfam" id="PF01863"/>
    </source>
</evidence>
<sequence length="231" mass="26463">MTLHRYAAGEASFDWRLARSARRRSIGLKIDREGLTVVIPARGTQADAETAIRNKLGWILKHLAQRETLTQTAPLQLENGTEVLWLGVPHAIASHAPRSRVEEPWLHLRGENPEQLLASFIRFSQATARGYFALRTQEFAPRLGVNPRRILLTSARSRWGSCTSRGDIRLNWRLMQAPASVIDYVIVHELCHLLEMNHSARFWAHVASIFPHWQRERDWLKSHGHRLVGPD</sequence>
<dbReference type="Proteomes" id="UP000037939">
    <property type="component" value="Unassembled WGS sequence"/>
</dbReference>
<accession>A0A0N0GPT8</accession>
<keyword evidence="3" id="KW-1185">Reference proteome</keyword>
<dbReference type="PANTHER" id="PTHR30399:SF1">
    <property type="entry name" value="UTP PYROPHOSPHATASE"/>
    <property type="match status" value="1"/>
</dbReference>
<evidence type="ECO:0000313" key="3">
    <source>
        <dbReference type="Proteomes" id="UP000037939"/>
    </source>
</evidence>
<dbReference type="STRING" id="857265.WG78_05180"/>
<comment type="caution">
    <text evidence="2">The sequence shown here is derived from an EMBL/GenBank/DDBJ whole genome shotgun (WGS) entry which is preliminary data.</text>
</comment>
<dbReference type="OrthoDB" id="9811177at2"/>
<feature type="domain" description="YgjP-like metallopeptidase" evidence="1">
    <location>
        <begin position="24"/>
        <end position="223"/>
    </location>
</feature>
<protein>
    <recommendedName>
        <fullName evidence="1">YgjP-like metallopeptidase domain-containing protein</fullName>
    </recommendedName>
</protein>